<name>A0A0F9MPL3_9ZZZZ</name>
<evidence type="ECO:0000313" key="1">
    <source>
        <dbReference type="EMBL" id="KKN01352.1"/>
    </source>
</evidence>
<dbReference type="AlphaFoldDB" id="A0A0F9MPL3"/>
<dbReference type="EMBL" id="LAZR01005271">
    <property type="protein sequence ID" value="KKN01352.1"/>
    <property type="molecule type" value="Genomic_DNA"/>
</dbReference>
<protein>
    <submittedName>
        <fullName evidence="1">Uncharacterized protein</fullName>
    </submittedName>
</protein>
<accession>A0A0F9MPL3</accession>
<comment type="caution">
    <text evidence="1">The sequence shown here is derived from an EMBL/GenBank/DDBJ whole genome shotgun (WGS) entry which is preliminary data.</text>
</comment>
<sequence>MSNMSYCRFENTLADLHDCYNNINDTLSDSESRARDGLIILCREFGDIWIKSDYEPDYEPDDTD</sequence>
<proteinExistence type="predicted"/>
<organism evidence="1">
    <name type="scientific">marine sediment metagenome</name>
    <dbReference type="NCBI Taxonomy" id="412755"/>
    <lineage>
        <taxon>unclassified sequences</taxon>
        <taxon>metagenomes</taxon>
        <taxon>ecological metagenomes</taxon>
    </lineage>
</organism>
<gene>
    <name evidence="1" type="ORF">LCGC14_1128490</name>
</gene>
<reference evidence="1" key="1">
    <citation type="journal article" date="2015" name="Nature">
        <title>Complex archaea that bridge the gap between prokaryotes and eukaryotes.</title>
        <authorList>
            <person name="Spang A."/>
            <person name="Saw J.H."/>
            <person name="Jorgensen S.L."/>
            <person name="Zaremba-Niedzwiedzka K."/>
            <person name="Martijn J."/>
            <person name="Lind A.E."/>
            <person name="van Eijk R."/>
            <person name="Schleper C."/>
            <person name="Guy L."/>
            <person name="Ettema T.J."/>
        </authorList>
    </citation>
    <scope>NUCLEOTIDE SEQUENCE</scope>
</reference>